<feature type="DNA-binding region" description="OmpR/PhoB-type" evidence="2">
    <location>
        <begin position="5"/>
        <end position="103"/>
    </location>
</feature>
<dbReference type="PROSITE" id="PS51755">
    <property type="entry name" value="OMPR_PHOB"/>
    <property type="match status" value="1"/>
</dbReference>
<evidence type="ECO:0000256" key="2">
    <source>
        <dbReference type="PROSITE-ProRule" id="PRU01091"/>
    </source>
</evidence>
<dbReference type="AlphaFoldDB" id="A0A6J5GP97"/>
<dbReference type="PANTHER" id="PTHR47691:SF3">
    <property type="entry name" value="HTH-TYPE TRANSCRIPTIONAL REGULATOR RV0890C-RELATED"/>
    <property type="match status" value="1"/>
</dbReference>
<dbReference type="Gene3D" id="1.10.10.10">
    <property type="entry name" value="Winged helix-like DNA-binding domain superfamily/Winged helix DNA-binding domain"/>
    <property type="match status" value="1"/>
</dbReference>
<dbReference type="InterPro" id="IPR001867">
    <property type="entry name" value="OmpR/PhoB-type_DNA-bd"/>
</dbReference>
<dbReference type="Gene3D" id="3.40.50.300">
    <property type="entry name" value="P-loop containing nucleotide triphosphate hydrolases"/>
    <property type="match status" value="1"/>
</dbReference>
<feature type="domain" description="OmpR/PhoB-type" evidence="3">
    <location>
        <begin position="5"/>
        <end position="103"/>
    </location>
</feature>
<protein>
    <recommendedName>
        <fullName evidence="3">OmpR/PhoB-type domain-containing protein</fullName>
    </recommendedName>
</protein>
<evidence type="ECO:0000256" key="1">
    <source>
        <dbReference type="ARBA" id="ARBA00023125"/>
    </source>
</evidence>
<keyword evidence="5" id="KW-1185">Reference proteome</keyword>
<dbReference type="InterPro" id="IPR036388">
    <property type="entry name" value="WH-like_DNA-bd_sf"/>
</dbReference>
<dbReference type="EMBL" id="CADIKI010000020">
    <property type="protein sequence ID" value="CAB3804699.1"/>
    <property type="molecule type" value="Genomic_DNA"/>
</dbReference>
<keyword evidence="1 2" id="KW-0238">DNA-binding</keyword>
<dbReference type="Proteomes" id="UP000494252">
    <property type="component" value="Unassembled WGS sequence"/>
</dbReference>
<dbReference type="SUPFAM" id="SSF52540">
    <property type="entry name" value="P-loop containing nucleoside triphosphate hydrolases"/>
    <property type="match status" value="1"/>
</dbReference>
<dbReference type="SUPFAM" id="SSF46894">
    <property type="entry name" value="C-terminal effector domain of the bipartite response regulators"/>
    <property type="match status" value="1"/>
</dbReference>
<evidence type="ECO:0000313" key="4">
    <source>
        <dbReference type="EMBL" id="CAB3804699.1"/>
    </source>
</evidence>
<dbReference type="SMART" id="SM00862">
    <property type="entry name" value="Trans_reg_C"/>
    <property type="match status" value="1"/>
</dbReference>
<sequence>MTSVGACYFFGSYRLDSQQFRLYRDDTVVALGGRAFDLLLALIRRAGEVVSKRELIEVVWPTTVVDESNLRGQIAALRLALGDSGEGQNMLATVPGRGYRFIAPVTHALTQESGDTMLARRLPAYADKLHGRDTDVRRVAETLVLRRFVTVSGPGGIGKTRLAVEVARQLQDTFAGGARFVDLSEAATLADVRDAIAASCGLPLSLRASADDIALQLATQQALLLIDSCERVTDMVAHIVERSLSVGARGAFLIASREALRAEGEHVFRIGGLAVPDAGTSDHAALSASPAWRMFIDHAVARRHDFRLDDSEVPLLADLCRHIEGSPFVIELLAGHVEAFGVGGLCALAQQPRQLLDLSRRVPVERHSSLRMLIEWQRDLLADPERTLLKRFAAWRGDFTLTDACAMAAEAAVQGELQACARPCPPDCVAAAIGRLVNQSRLIAECSRGFVRYRVPTFERAFLSSADSDFQGLRAVQAHAAVTASSESTAMTIMASPAMRHSAHGATQIAPFTGGLASRWTASVLHRTAEDWLHPHHVARNYIDGSKTSNACALRLHMEKRGD</sequence>
<dbReference type="PANTHER" id="PTHR47691">
    <property type="entry name" value="REGULATOR-RELATED"/>
    <property type="match status" value="1"/>
</dbReference>
<reference evidence="4 5" key="1">
    <citation type="submission" date="2020-04" db="EMBL/GenBank/DDBJ databases">
        <authorList>
            <person name="De Canck E."/>
        </authorList>
    </citation>
    <scope>NUCLEOTIDE SEQUENCE [LARGE SCALE GENOMIC DNA]</scope>
    <source>
        <strain evidence="4 5">LMG 27177</strain>
    </source>
</reference>
<evidence type="ECO:0000259" key="3">
    <source>
        <dbReference type="PROSITE" id="PS51755"/>
    </source>
</evidence>
<dbReference type="GO" id="GO:0003677">
    <property type="term" value="F:DNA binding"/>
    <property type="evidence" value="ECO:0007669"/>
    <property type="project" value="UniProtKB-UniRule"/>
</dbReference>
<dbReference type="InterPro" id="IPR027417">
    <property type="entry name" value="P-loop_NTPase"/>
</dbReference>
<evidence type="ECO:0000313" key="5">
    <source>
        <dbReference type="Proteomes" id="UP000494252"/>
    </source>
</evidence>
<dbReference type="InterPro" id="IPR016032">
    <property type="entry name" value="Sig_transdc_resp-reg_C-effctor"/>
</dbReference>
<dbReference type="GO" id="GO:0000160">
    <property type="term" value="P:phosphorelay signal transduction system"/>
    <property type="evidence" value="ECO:0007669"/>
    <property type="project" value="InterPro"/>
</dbReference>
<dbReference type="Pfam" id="PF00486">
    <property type="entry name" value="Trans_reg_C"/>
    <property type="match status" value="1"/>
</dbReference>
<organism evidence="4 5">
    <name type="scientific">Paraburkholderia fynbosensis</name>
    <dbReference type="NCBI Taxonomy" id="1200993"/>
    <lineage>
        <taxon>Bacteria</taxon>
        <taxon>Pseudomonadati</taxon>
        <taxon>Pseudomonadota</taxon>
        <taxon>Betaproteobacteria</taxon>
        <taxon>Burkholderiales</taxon>
        <taxon>Burkholderiaceae</taxon>
        <taxon>Paraburkholderia</taxon>
    </lineage>
</organism>
<dbReference type="GO" id="GO:0006355">
    <property type="term" value="P:regulation of DNA-templated transcription"/>
    <property type="evidence" value="ECO:0007669"/>
    <property type="project" value="InterPro"/>
</dbReference>
<gene>
    <name evidence="4" type="ORF">LMG27177_05726</name>
</gene>
<dbReference type="CDD" id="cd00383">
    <property type="entry name" value="trans_reg_C"/>
    <property type="match status" value="1"/>
</dbReference>
<accession>A0A6J5GP97</accession>
<name>A0A6J5GP97_9BURK</name>
<dbReference type="RefSeq" id="WP_175164895.1">
    <property type="nucleotide sequence ID" value="NZ_CADIKI010000020.1"/>
</dbReference>
<proteinExistence type="predicted"/>